<keyword evidence="8" id="KW-1185">Reference proteome</keyword>
<evidence type="ECO:0000256" key="5">
    <source>
        <dbReference type="ARBA" id="ARBA00048082"/>
    </source>
</evidence>
<dbReference type="PANTHER" id="PTHR48094">
    <property type="entry name" value="PROTEIN/NUCLEIC ACID DEGLYCASE DJ-1-RELATED"/>
    <property type="match status" value="1"/>
</dbReference>
<keyword evidence="3" id="KW-0456">Lyase</keyword>
<dbReference type="Pfam" id="PF01965">
    <property type="entry name" value="DJ-1_PfpI"/>
    <property type="match status" value="1"/>
</dbReference>
<dbReference type="GO" id="GO:0019172">
    <property type="term" value="F:glyoxalase III activity"/>
    <property type="evidence" value="ECO:0007669"/>
    <property type="project" value="UniProtKB-EC"/>
</dbReference>
<dbReference type="InterPro" id="IPR002818">
    <property type="entry name" value="DJ-1/PfpI"/>
</dbReference>
<gene>
    <name evidence="7" type="ORF">D9613_005212</name>
</gene>
<dbReference type="InterPro" id="IPR050325">
    <property type="entry name" value="Prot/Nucl_acid_deglycase"/>
</dbReference>
<proteinExistence type="inferred from homology"/>
<comment type="caution">
    <text evidence="7">The sequence shown here is derived from an EMBL/GenBank/DDBJ whole genome shotgun (WGS) entry which is preliminary data.</text>
</comment>
<dbReference type="PANTHER" id="PTHR48094:SF11">
    <property type="entry name" value="GLUTATHIONE-INDEPENDENT GLYOXALASE HSP31-RELATED"/>
    <property type="match status" value="1"/>
</dbReference>
<evidence type="ECO:0000256" key="1">
    <source>
        <dbReference type="ARBA" id="ARBA00013134"/>
    </source>
</evidence>
<dbReference type="CDD" id="cd03141">
    <property type="entry name" value="GATase1_Hsp31_like"/>
    <property type="match status" value="1"/>
</dbReference>
<accession>A0A8H4QXZ1</accession>
<protein>
    <recommendedName>
        <fullName evidence="1">D-lactate dehydratase</fullName>
        <ecNumber evidence="1">4.2.1.130</ecNumber>
    </recommendedName>
</protein>
<dbReference type="GO" id="GO:0005737">
    <property type="term" value="C:cytoplasm"/>
    <property type="evidence" value="ECO:0007669"/>
    <property type="project" value="TreeGrafter"/>
</dbReference>
<feature type="domain" description="DJ-1/PfpI" evidence="6">
    <location>
        <begin position="58"/>
        <end position="221"/>
    </location>
</feature>
<sequence>MPSVLFVLTSADKTVTGKPAGWYLPEAAHPYYLINPHYNVEFASPKGGDAPIDKSSIDAFSNDEESVKFLKDPVVKSKIEHTKKLSEVNVDEYDAIFYVGGHGPVMDLPTDPDNIKLVSQFWTSGKIVSAVCHGPAALVGGVDGSGKSIFAGKNTTGFSNEEESLFGTVEEVPFSLEDKIVELGGNFLKSDKAYGVKVVVDGQLITGANPASAGPVAEALLKVLQSRD</sequence>
<reference evidence="7 8" key="1">
    <citation type="submission" date="2019-12" db="EMBL/GenBank/DDBJ databases">
        <authorList>
            <person name="Floudas D."/>
            <person name="Bentzer J."/>
            <person name="Ahren D."/>
            <person name="Johansson T."/>
            <person name="Persson P."/>
            <person name="Tunlid A."/>
        </authorList>
    </citation>
    <scope>NUCLEOTIDE SEQUENCE [LARGE SCALE GENOMIC DNA]</scope>
    <source>
        <strain evidence="7 8">CBS 102.39</strain>
    </source>
</reference>
<comment type="catalytic activity">
    <reaction evidence="5">
        <text>methylglyoxal + H2O = (R)-lactate + H(+)</text>
        <dbReference type="Rhea" id="RHEA:27754"/>
        <dbReference type="ChEBI" id="CHEBI:15377"/>
        <dbReference type="ChEBI" id="CHEBI:15378"/>
        <dbReference type="ChEBI" id="CHEBI:16004"/>
        <dbReference type="ChEBI" id="CHEBI:17158"/>
        <dbReference type="EC" id="4.2.1.130"/>
    </reaction>
</comment>
<name>A0A8H4QXZ1_9AGAR</name>
<dbReference type="EMBL" id="JAACJL010000016">
    <property type="protein sequence ID" value="KAF4619595.1"/>
    <property type="molecule type" value="Genomic_DNA"/>
</dbReference>
<comment type="similarity">
    <text evidence="4">Belongs to the peptidase C56 family. HSP31-like subfamily.</text>
</comment>
<dbReference type="AlphaFoldDB" id="A0A8H4QXZ1"/>
<dbReference type="SUPFAM" id="SSF52317">
    <property type="entry name" value="Class I glutamine amidotransferase-like"/>
    <property type="match status" value="1"/>
</dbReference>
<dbReference type="InterPro" id="IPR029062">
    <property type="entry name" value="Class_I_gatase-like"/>
</dbReference>
<evidence type="ECO:0000313" key="7">
    <source>
        <dbReference type="EMBL" id="KAF4619595.1"/>
    </source>
</evidence>
<organism evidence="7 8">
    <name type="scientific">Agrocybe pediades</name>
    <dbReference type="NCBI Taxonomy" id="84607"/>
    <lineage>
        <taxon>Eukaryota</taxon>
        <taxon>Fungi</taxon>
        <taxon>Dikarya</taxon>
        <taxon>Basidiomycota</taxon>
        <taxon>Agaricomycotina</taxon>
        <taxon>Agaricomycetes</taxon>
        <taxon>Agaricomycetidae</taxon>
        <taxon>Agaricales</taxon>
        <taxon>Agaricineae</taxon>
        <taxon>Strophariaceae</taxon>
        <taxon>Agrocybe</taxon>
    </lineage>
</organism>
<evidence type="ECO:0000259" key="6">
    <source>
        <dbReference type="Pfam" id="PF01965"/>
    </source>
</evidence>
<dbReference type="Gene3D" id="3.40.50.880">
    <property type="match status" value="1"/>
</dbReference>
<dbReference type="GO" id="GO:0019243">
    <property type="term" value="P:methylglyoxal catabolic process to D-lactate via S-lactoyl-glutathione"/>
    <property type="evidence" value="ECO:0007669"/>
    <property type="project" value="TreeGrafter"/>
</dbReference>
<evidence type="ECO:0000256" key="2">
    <source>
        <dbReference type="ARBA" id="ARBA00023016"/>
    </source>
</evidence>
<dbReference type="Proteomes" id="UP000521872">
    <property type="component" value="Unassembled WGS sequence"/>
</dbReference>
<evidence type="ECO:0000313" key="8">
    <source>
        <dbReference type="Proteomes" id="UP000521872"/>
    </source>
</evidence>
<evidence type="ECO:0000256" key="4">
    <source>
        <dbReference type="ARBA" id="ARBA00038493"/>
    </source>
</evidence>
<evidence type="ECO:0000256" key="3">
    <source>
        <dbReference type="ARBA" id="ARBA00023239"/>
    </source>
</evidence>
<keyword evidence="2" id="KW-0346">Stress response</keyword>
<dbReference type="EC" id="4.2.1.130" evidence="1"/>